<evidence type="ECO:0000313" key="3">
    <source>
        <dbReference type="EMBL" id="AWL06155.1"/>
    </source>
</evidence>
<dbReference type="KEGG" id="mtim:DIR46_18100"/>
<evidence type="ECO:0008006" key="5">
    <source>
        <dbReference type="Google" id="ProtNLM"/>
    </source>
</evidence>
<feature type="transmembrane region" description="Helical" evidence="2">
    <location>
        <begin position="20"/>
        <end position="41"/>
    </location>
</feature>
<dbReference type="AlphaFoldDB" id="A0A2S2DLA8"/>
<dbReference type="Gene3D" id="3.30.70.60">
    <property type="match status" value="1"/>
</dbReference>
<evidence type="ECO:0000313" key="4">
    <source>
        <dbReference type="Proteomes" id="UP000245820"/>
    </source>
</evidence>
<keyword evidence="2" id="KW-0472">Membrane</keyword>
<dbReference type="OrthoDB" id="8760074at2"/>
<dbReference type="Proteomes" id="UP000245820">
    <property type="component" value="Chromosome"/>
</dbReference>
<organism evidence="3 4">
    <name type="scientific">Massilia oculi</name>
    <dbReference type="NCBI Taxonomy" id="945844"/>
    <lineage>
        <taxon>Bacteria</taxon>
        <taxon>Pseudomonadati</taxon>
        <taxon>Pseudomonadota</taxon>
        <taxon>Betaproteobacteria</taxon>
        <taxon>Burkholderiales</taxon>
        <taxon>Oxalobacteraceae</taxon>
        <taxon>Telluria group</taxon>
        <taxon>Massilia</taxon>
    </lineage>
</organism>
<dbReference type="RefSeq" id="WP_109346479.1">
    <property type="nucleotide sequence ID" value="NZ_CP029343.1"/>
</dbReference>
<keyword evidence="2" id="KW-1133">Transmembrane helix</keyword>
<name>A0A2S2DLA8_9BURK</name>
<protein>
    <recommendedName>
        <fullName evidence="5">General secretion pathway protein GspM</fullName>
    </recommendedName>
</protein>
<sequence>MTPGPREALAALPARQLNLIAIGAVGVALALAWSVGLRAPLAAHAQQRKALATLEARAAKASTAPPAAPAHAAASGDPVAQPVAAPTAPAPLALIAAVSSSAAQAGVTVSSAAQGAEQQVAGLRLHTVDISASGSYAAILAWLADIEASQPAVGIVRLALSADEAGDRRRISLQLAIYDTEGLP</sequence>
<proteinExistence type="predicted"/>
<dbReference type="InterPro" id="IPR034756">
    <property type="entry name" value="T2SSM_b"/>
</dbReference>
<dbReference type="InterPro" id="IPR014717">
    <property type="entry name" value="Transl_elong_EF1B/ribsomal_bS6"/>
</dbReference>
<keyword evidence="4" id="KW-1185">Reference proteome</keyword>
<feature type="region of interest" description="Disordered" evidence="1">
    <location>
        <begin position="62"/>
        <end position="81"/>
    </location>
</feature>
<accession>A0A2S2DLA8</accession>
<reference evidence="3 4" key="1">
    <citation type="submission" date="2018-05" db="EMBL/GenBank/DDBJ databases">
        <title>Complete genome sequence of Massilia oculi sp. nov. CCUG 43427T (=DSM 26321T), the type strain of M. oculi, and comparison with genome sequences of other Massilia strains.</title>
        <authorList>
            <person name="Zhu B."/>
        </authorList>
    </citation>
    <scope>NUCLEOTIDE SEQUENCE [LARGE SCALE GENOMIC DNA]</scope>
    <source>
        <strain evidence="3 4">CCUG 43427</strain>
    </source>
</reference>
<evidence type="ECO:0000256" key="1">
    <source>
        <dbReference type="SAM" id="MobiDB-lite"/>
    </source>
</evidence>
<gene>
    <name evidence="3" type="ORF">DIR46_18100</name>
</gene>
<dbReference type="Pfam" id="PF10741">
    <property type="entry name" value="T2SSM_b"/>
    <property type="match status" value="1"/>
</dbReference>
<keyword evidence="2" id="KW-0812">Transmembrane</keyword>
<dbReference type="EMBL" id="CP029343">
    <property type="protein sequence ID" value="AWL06155.1"/>
    <property type="molecule type" value="Genomic_DNA"/>
</dbReference>
<evidence type="ECO:0000256" key="2">
    <source>
        <dbReference type="SAM" id="Phobius"/>
    </source>
</evidence>